<dbReference type="AlphaFoldDB" id="A0A7J5AZH3"/>
<dbReference type="EMBL" id="WBJX01000004">
    <property type="protein sequence ID" value="KAB1637013.1"/>
    <property type="molecule type" value="Genomic_DNA"/>
</dbReference>
<name>A0A7J5AZH3_9MICO</name>
<accession>A0A7J5AZH3</accession>
<dbReference type="Proteomes" id="UP000490386">
    <property type="component" value="Unassembled WGS sequence"/>
</dbReference>
<protein>
    <submittedName>
        <fullName evidence="2">Uncharacterized protein</fullName>
    </submittedName>
</protein>
<feature type="transmembrane region" description="Helical" evidence="1">
    <location>
        <begin position="26"/>
        <end position="44"/>
    </location>
</feature>
<evidence type="ECO:0000313" key="2">
    <source>
        <dbReference type="EMBL" id="KAB1637013.1"/>
    </source>
</evidence>
<keyword evidence="1" id="KW-0472">Membrane</keyword>
<feature type="transmembrane region" description="Helical" evidence="1">
    <location>
        <begin position="350"/>
        <end position="369"/>
    </location>
</feature>
<feature type="transmembrane region" description="Helical" evidence="1">
    <location>
        <begin position="216"/>
        <end position="235"/>
    </location>
</feature>
<sequence length="460" mass="50397">MTRTTASVVRPAPGASRLPDWTRRDWVWVVVVFLVVTVWTWFRIPLPDHDVVWAEDGVIFLKEQIERGTLATLLHPYAGYQHFLPRVFSAAVVEWVPLESYNRAVFTVCVVFAGLTAAATYRLTRGIIRWIPGRVLMSLVPVAVPLLSLEIIGNFADLHTYCLWLAAWVALSKPASKIEGVLWGVVALIACLTEVQALLVVPLVVVRLFWDRSIPVLAIAAGTLIGVGTQMFSWLTTPRPIKEGVEIGIPDVVVGWLVNAVLPIWNGHRETNSILLAEYGWKILALAVLPFVLATLAALVFDKGYQRFALCGLLFISAASFGGSLLVNPHESFQYARFVGPEWFLVPIDLRYGAAAALFVLAALPFAASSLVMRFSPRFPVLSRTVVLVLSTVVLGYIAIQGPEVASAKTMAKPWSAQVAAAVVACEAAPESSYTFESAPGIRYFDLSCSDVLERATLRP</sequence>
<evidence type="ECO:0000256" key="1">
    <source>
        <dbReference type="SAM" id="Phobius"/>
    </source>
</evidence>
<feature type="transmembrane region" description="Helical" evidence="1">
    <location>
        <begin position="279"/>
        <end position="301"/>
    </location>
</feature>
<dbReference type="OrthoDB" id="4578799at2"/>
<feature type="transmembrane region" description="Helical" evidence="1">
    <location>
        <begin position="381"/>
        <end position="400"/>
    </location>
</feature>
<feature type="transmembrane region" description="Helical" evidence="1">
    <location>
        <begin position="182"/>
        <end position="210"/>
    </location>
</feature>
<dbReference type="RefSeq" id="WP_151424066.1">
    <property type="nucleotide sequence ID" value="NZ_WBJX01000004.1"/>
</dbReference>
<keyword evidence="3" id="KW-1185">Reference proteome</keyword>
<organism evidence="2 3">
    <name type="scientific">Pseudoclavibacter terrae</name>
    <dbReference type="NCBI Taxonomy" id="1530195"/>
    <lineage>
        <taxon>Bacteria</taxon>
        <taxon>Bacillati</taxon>
        <taxon>Actinomycetota</taxon>
        <taxon>Actinomycetes</taxon>
        <taxon>Micrococcales</taxon>
        <taxon>Microbacteriaceae</taxon>
        <taxon>Pseudoclavibacter</taxon>
    </lineage>
</organism>
<feature type="transmembrane region" description="Helical" evidence="1">
    <location>
        <begin position="135"/>
        <end position="152"/>
    </location>
</feature>
<evidence type="ECO:0000313" key="3">
    <source>
        <dbReference type="Proteomes" id="UP000490386"/>
    </source>
</evidence>
<proteinExistence type="predicted"/>
<feature type="transmembrane region" description="Helical" evidence="1">
    <location>
        <begin position="308"/>
        <end position="330"/>
    </location>
</feature>
<keyword evidence="1" id="KW-1133">Transmembrane helix</keyword>
<comment type="caution">
    <text evidence="2">The sequence shown here is derived from an EMBL/GenBank/DDBJ whole genome shotgun (WGS) entry which is preliminary data.</text>
</comment>
<gene>
    <name evidence="2" type="ORF">F8O03_11930</name>
</gene>
<reference evidence="2 3" key="1">
    <citation type="submission" date="2019-09" db="EMBL/GenBank/DDBJ databases">
        <title>Phylogeny of genus Pseudoclavibacter and closely related genus.</title>
        <authorList>
            <person name="Li Y."/>
        </authorList>
    </citation>
    <scope>NUCLEOTIDE SEQUENCE [LARGE SCALE GENOMIC DNA]</scope>
    <source>
        <strain evidence="2 3">THG-MD12</strain>
    </source>
</reference>
<feature type="transmembrane region" description="Helical" evidence="1">
    <location>
        <begin position="104"/>
        <end position="123"/>
    </location>
</feature>
<keyword evidence="1" id="KW-0812">Transmembrane</keyword>